<keyword evidence="3" id="KW-1185">Reference proteome</keyword>
<sequence length="128" mass="14930">LKPYIRKFVVVYFNNILVCSQMNDDHFSHLRAVLEALHGNKLYLSLKKCEFFSTSLLFLGFIVSKDGITADEKKVQAIRNWPTLNSIHDVRSFHGLAVFYRRFIRNFSSIVAPLTDCLKGKKFVWEEE</sequence>
<proteinExistence type="predicted"/>
<dbReference type="Proteomes" id="UP000237000">
    <property type="component" value="Unassembled WGS sequence"/>
</dbReference>
<dbReference type="InParanoid" id="A0A2P5F9G5"/>
<evidence type="ECO:0000259" key="1">
    <source>
        <dbReference type="Pfam" id="PF00078"/>
    </source>
</evidence>
<evidence type="ECO:0000313" key="2">
    <source>
        <dbReference type="EMBL" id="PON94437.1"/>
    </source>
</evidence>
<dbReference type="EMBL" id="JXTC01000051">
    <property type="protein sequence ID" value="PON94437.1"/>
    <property type="molecule type" value="Genomic_DNA"/>
</dbReference>
<organism evidence="2 3">
    <name type="scientific">Trema orientale</name>
    <name type="common">Charcoal tree</name>
    <name type="synonym">Celtis orientalis</name>
    <dbReference type="NCBI Taxonomy" id="63057"/>
    <lineage>
        <taxon>Eukaryota</taxon>
        <taxon>Viridiplantae</taxon>
        <taxon>Streptophyta</taxon>
        <taxon>Embryophyta</taxon>
        <taxon>Tracheophyta</taxon>
        <taxon>Spermatophyta</taxon>
        <taxon>Magnoliopsida</taxon>
        <taxon>eudicotyledons</taxon>
        <taxon>Gunneridae</taxon>
        <taxon>Pentapetalae</taxon>
        <taxon>rosids</taxon>
        <taxon>fabids</taxon>
        <taxon>Rosales</taxon>
        <taxon>Cannabaceae</taxon>
        <taxon>Trema</taxon>
    </lineage>
</organism>
<dbReference type="InterPro" id="IPR000477">
    <property type="entry name" value="RT_dom"/>
</dbReference>
<evidence type="ECO:0000313" key="3">
    <source>
        <dbReference type="Proteomes" id="UP000237000"/>
    </source>
</evidence>
<dbReference type="InterPro" id="IPR050951">
    <property type="entry name" value="Retrovirus_Pol_polyprotein"/>
</dbReference>
<name>A0A2P5F9G5_TREOI</name>
<protein>
    <recommendedName>
        <fullName evidence="1">Reverse transcriptase domain-containing protein</fullName>
    </recommendedName>
</protein>
<dbReference type="Gene3D" id="3.30.70.270">
    <property type="match status" value="2"/>
</dbReference>
<dbReference type="Pfam" id="PF00078">
    <property type="entry name" value="RVT_1"/>
    <property type="match status" value="1"/>
</dbReference>
<dbReference type="InterPro" id="IPR043502">
    <property type="entry name" value="DNA/RNA_pol_sf"/>
</dbReference>
<reference evidence="3" key="1">
    <citation type="submission" date="2016-06" db="EMBL/GenBank/DDBJ databases">
        <title>Parallel loss of symbiosis genes in relatives of nitrogen-fixing non-legume Parasponia.</title>
        <authorList>
            <person name="Van Velzen R."/>
            <person name="Holmer R."/>
            <person name="Bu F."/>
            <person name="Rutten L."/>
            <person name="Van Zeijl A."/>
            <person name="Liu W."/>
            <person name="Santuari L."/>
            <person name="Cao Q."/>
            <person name="Sharma T."/>
            <person name="Shen D."/>
            <person name="Roswanjaya Y."/>
            <person name="Wardhani T."/>
            <person name="Kalhor M.S."/>
            <person name="Jansen J."/>
            <person name="Van den Hoogen J."/>
            <person name="Gungor B."/>
            <person name="Hartog M."/>
            <person name="Hontelez J."/>
            <person name="Verver J."/>
            <person name="Yang W.-C."/>
            <person name="Schijlen E."/>
            <person name="Repin R."/>
            <person name="Schilthuizen M."/>
            <person name="Schranz E."/>
            <person name="Heidstra R."/>
            <person name="Miyata K."/>
            <person name="Fedorova E."/>
            <person name="Kohlen W."/>
            <person name="Bisseling T."/>
            <person name="Smit S."/>
            <person name="Geurts R."/>
        </authorList>
    </citation>
    <scope>NUCLEOTIDE SEQUENCE [LARGE SCALE GENOMIC DNA]</scope>
    <source>
        <strain evidence="3">cv. RG33-2</strain>
    </source>
</reference>
<dbReference type="InterPro" id="IPR043128">
    <property type="entry name" value="Rev_trsase/Diguanyl_cyclase"/>
</dbReference>
<feature type="domain" description="Reverse transcriptase" evidence="1">
    <location>
        <begin position="6"/>
        <end position="63"/>
    </location>
</feature>
<dbReference type="SUPFAM" id="SSF56672">
    <property type="entry name" value="DNA/RNA polymerases"/>
    <property type="match status" value="1"/>
</dbReference>
<gene>
    <name evidence="2" type="ORF">TorRG33x02_096840</name>
</gene>
<dbReference type="PANTHER" id="PTHR37984:SF5">
    <property type="entry name" value="PROTEIN NYNRIN-LIKE"/>
    <property type="match status" value="1"/>
</dbReference>
<comment type="caution">
    <text evidence="2">The sequence shown here is derived from an EMBL/GenBank/DDBJ whole genome shotgun (WGS) entry which is preliminary data.</text>
</comment>
<dbReference type="PANTHER" id="PTHR37984">
    <property type="entry name" value="PROTEIN CBG26694"/>
    <property type="match status" value="1"/>
</dbReference>
<dbReference type="AlphaFoldDB" id="A0A2P5F9G5"/>
<dbReference type="OrthoDB" id="1193989at2759"/>
<feature type="non-terminal residue" evidence="2">
    <location>
        <position position="1"/>
    </location>
</feature>
<accession>A0A2P5F9G5</accession>
<dbReference type="STRING" id="63057.A0A2P5F9G5"/>